<dbReference type="PIRSF" id="PIRSF026782">
    <property type="entry name" value="CbiD"/>
    <property type="match status" value="1"/>
</dbReference>
<dbReference type="GO" id="GO:0043780">
    <property type="term" value="F:cobalt-precorrin-5B C1-methyltransferase activity"/>
    <property type="evidence" value="ECO:0007669"/>
    <property type="project" value="RHEA"/>
</dbReference>
<dbReference type="InterPro" id="IPR002748">
    <property type="entry name" value="CbiD"/>
</dbReference>
<gene>
    <name evidence="5" type="primary">cbiD</name>
    <name evidence="6" type="ordered locus">SAR116_0558</name>
</gene>
<comment type="function">
    <text evidence="5">Catalyzes the methylation of C-1 in cobalt-precorrin-5B to form cobalt-precorrin-6A.</text>
</comment>
<keyword evidence="2 5" id="KW-0489">Methyltransferase</keyword>
<dbReference type="HAMAP" id="MF_00787">
    <property type="entry name" value="CbiD"/>
    <property type="match status" value="1"/>
</dbReference>
<dbReference type="Pfam" id="PF01888">
    <property type="entry name" value="CbiD"/>
    <property type="match status" value="1"/>
</dbReference>
<dbReference type="OrthoDB" id="6439987at2"/>
<dbReference type="GO" id="GO:0032259">
    <property type="term" value="P:methylation"/>
    <property type="evidence" value="ECO:0007669"/>
    <property type="project" value="UniProtKB-KW"/>
</dbReference>
<dbReference type="AlphaFoldDB" id="D5BRA4"/>
<protein>
    <recommendedName>
        <fullName evidence="5">Cobalt-precorrin-5B C(1)-methyltransferase</fullName>
        <ecNumber evidence="5">2.1.1.195</ecNumber>
    </recommendedName>
    <alternativeName>
        <fullName evidence="5">Cobalt-precorrin-6A synthase</fullName>
    </alternativeName>
</protein>
<evidence type="ECO:0000256" key="1">
    <source>
        <dbReference type="ARBA" id="ARBA00022573"/>
    </source>
</evidence>
<name>D5BRA4_PUNMI</name>
<dbReference type="Gene3D" id="3.30.2110.10">
    <property type="entry name" value="CbiD-like"/>
    <property type="match status" value="1"/>
</dbReference>
<comment type="catalytic activity">
    <reaction evidence="5">
        <text>Co-precorrin-5B + S-adenosyl-L-methionine = Co-precorrin-6A + S-adenosyl-L-homocysteine</text>
        <dbReference type="Rhea" id="RHEA:26285"/>
        <dbReference type="ChEBI" id="CHEBI:57856"/>
        <dbReference type="ChEBI" id="CHEBI:59789"/>
        <dbReference type="ChEBI" id="CHEBI:60063"/>
        <dbReference type="ChEBI" id="CHEBI:60064"/>
        <dbReference type="EC" id="2.1.1.195"/>
    </reaction>
</comment>
<keyword evidence="4 5" id="KW-0949">S-adenosyl-L-methionine</keyword>
<dbReference type="STRING" id="488538.SAR116_0558"/>
<dbReference type="GO" id="GO:0019251">
    <property type="term" value="P:anaerobic cobalamin biosynthetic process"/>
    <property type="evidence" value="ECO:0007669"/>
    <property type="project" value="UniProtKB-UniRule"/>
</dbReference>
<dbReference type="InterPro" id="IPR036074">
    <property type="entry name" value="CbiD_sf"/>
</dbReference>
<keyword evidence="7" id="KW-1185">Reference proteome</keyword>
<dbReference type="NCBIfam" id="TIGR00312">
    <property type="entry name" value="cbiD"/>
    <property type="match status" value="1"/>
</dbReference>
<comment type="similarity">
    <text evidence="5">Belongs to the CbiD family.</text>
</comment>
<sequence length="363" mass="37959">MTSTLSSNLRFGWTTGTCASAAVNASYMALLTGEFPDRVTIVTPSGKNADLEIATTSSGEGWACAGVVKDAGDDPDVTHGAMICATVRLGAPDSGVVFRQGSGVGVITKPGLPIDVGEPAINPVPRQMMCAVIDDLATSLGGTGDVEIEISVPDGDKIALKTWNPRLGIEGGISILGTTGVVRPFSCSAWIASIHRGIDVARANALPHVIGSTGATSEGFAKERYDLPDIALLDMGDFVGGMLKYMRKNPVPRLTIAGGFGKLVKMAQGAVDLHSARSQVDFEKLALLAEPLGFRYDAVAHANSVLEIAQMADPEQRHALATIIAEQALDAAMTYLKRNDIAVEIFVVSRDGALLGRAGRLES</sequence>
<dbReference type="RefSeq" id="WP_013045430.1">
    <property type="nucleotide sequence ID" value="NC_014010.1"/>
</dbReference>
<dbReference type="PANTHER" id="PTHR35863:SF1">
    <property type="entry name" value="COBALT-PRECORRIN-5B C(1)-METHYLTRANSFERASE"/>
    <property type="match status" value="1"/>
</dbReference>
<dbReference type="PANTHER" id="PTHR35863">
    <property type="entry name" value="COBALT-PRECORRIN-5B C(1)-METHYLTRANSFERASE"/>
    <property type="match status" value="1"/>
</dbReference>
<keyword evidence="3 5" id="KW-0808">Transferase</keyword>
<dbReference type="KEGG" id="apb:SAR116_0558"/>
<dbReference type="SUPFAM" id="SSF111342">
    <property type="entry name" value="CbiD-like"/>
    <property type="match status" value="1"/>
</dbReference>
<dbReference type="NCBIfam" id="NF000849">
    <property type="entry name" value="PRK00075.1-1"/>
    <property type="match status" value="1"/>
</dbReference>
<proteinExistence type="inferred from homology"/>
<dbReference type="UniPathway" id="UPA00148">
    <property type="reaction ID" value="UER00227"/>
</dbReference>
<evidence type="ECO:0000313" key="6">
    <source>
        <dbReference type="EMBL" id="ADE38801.1"/>
    </source>
</evidence>
<dbReference type="eggNOG" id="COG1903">
    <property type="taxonomic scope" value="Bacteria"/>
</dbReference>
<evidence type="ECO:0000256" key="5">
    <source>
        <dbReference type="HAMAP-Rule" id="MF_00787"/>
    </source>
</evidence>
<dbReference type="EC" id="2.1.1.195" evidence="5"/>
<dbReference type="Proteomes" id="UP000007460">
    <property type="component" value="Chromosome"/>
</dbReference>
<evidence type="ECO:0000313" key="7">
    <source>
        <dbReference type="Proteomes" id="UP000007460"/>
    </source>
</evidence>
<dbReference type="HOGENOM" id="CLU_041273_0_0_5"/>
<evidence type="ECO:0000256" key="3">
    <source>
        <dbReference type="ARBA" id="ARBA00022679"/>
    </source>
</evidence>
<dbReference type="EMBL" id="CP001751">
    <property type="protein sequence ID" value="ADE38801.1"/>
    <property type="molecule type" value="Genomic_DNA"/>
</dbReference>
<evidence type="ECO:0000256" key="4">
    <source>
        <dbReference type="ARBA" id="ARBA00022691"/>
    </source>
</evidence>
<organism evidence="6 7">
    <name type="scientific">Puniceispirillum marinum (strain IMCC1322)</name>
    <dbReference type="NCBI Taxonomy" id="488538"/>
    <lineage>
        <taxon>Bacteria</taxon>
        <taxon>Pseudomonadati</taxon>
        <taxon>Pseudomonadota</taxon>
        <taxon>Alphaproteobacteria</taxon>
        <taxon>Candidatus Puniceispirillales</taxon>
        <taxon>Candidatus Puniceispirillaceae</taxon>
        <taxon>Candidatus Puniceispirillum</taxon>
    </lineage>
</organism>
<evidence type="ECO:0000256" key="2">
    <source>
        <dbReference type="ARBA" id="ARBA00022603"/>
    </source>
</evidence>
<accession>D5BRA4</accession>
<reference evidence="6 7" key="1">
    <citation type="journal article" date="2010" name="J. Bacteriol.">
        <title>Complete genome sequence of "Candidatus Puniceispirillum marinum" IMCC1322, a representative of the SAR116 clade in the Alphaproteobacteria.</title>
        <authorList>
            <person name="Oh H.M."/>
            <person name="Kwon K.K."/>
            <person name="Kang I."/>
            <person name="Kang S.G."/>
            <person name="Lee J.H."/>
            <person name="Kim S.J."/>
            <person name="Cho J.C."/>
        </authorList>
    </citation>
    <scope>NUCLEOTIDE SEQUENCE [LARGE SCALE GENOMIC DNA]</scope>
    <source>
        <strain evidence="6 7">IMCC1322</strain>
    </source>
</reference>
<keyword evidence="1 5" id="KW-0169">Cobalamin biosynthesis</keyword>
<comment type="pathway">
    <text evidence="5">Cofactor biosynthesis; adenosylcobalamin biosynthesis; cob(II)yrinate a,c-diamide from sirohydrochlorin (anaerobic route): step 6/10.</text>
</comment>